<keyword evidence="1" id="KW-1133">Transmembrane helix</keyword>
<dbReference type="EMBL" id="SWLG01000013">
    <property type="protein sequence ID" value="TLS36116.1"/>
    <property type="molecule type" value="Genomic_DNA"/>
</dbReference>
<gene>
    <name evidence="2" type="ORF">FCL54_17175</name>
</gene>
<feature type="transmembrane region" description="Helical" evidence="1">
    <location>
        <begin position="397"/>
        <end position="426"/>
    </location>
</feature>
<evidence type="ECO:0000313" key="3">
    <source>
        <dbReference type="Proteomes" id="UP000308230"/>
    </source>
</evidence>
<keyword evidence="1" id="KW-0812">Transmembrane</keyword>
<proteinExistence type="predicted"/>
<keyword evidence="1" id="KW-0472">Membrane</keyword>
<name>A0A5R9F112_9BACL</name>
<comment type="caution">
    <text evidence="2">The sequence shown here is derived from an EMBL/GenBank/DDBJ whole genome shotgun (WGS) entry which is preliminary data.</text>
</comment>
<feature type="transmembrane region" description="Helical" evidence="1">
    <location>
        <begin position="462"/>
        <end position="490"/>
    </location>
</feature>
<evidence type="ECO:0000256" key="1">
    <source>
        <dbReference type="SAM" id="Phobius"/>
    </source>
</evidence>
<organism evidence="2 3">
    <name type="scientific">Exobacillus caeni</name>
    <dbReference type="NCBI Taxonomy" id="2574798"/>
    <lineage>
        <taxon>Bacteria</taxon>
        <taxon>Bacillati</taxon>
        <taxon>Bacillota</taxon>
        <taxon>Bacilli</taxon>
        <taxon>Bacillales</taxon>
        <taxon>Guptibacillaceae</taxon>
        <taxon>Exobacillus</taxon>
    </lineage>
</organism>
<dbReference type="Proteomes" id="UP000308230">
    <property type="component" value="Unassembled WGS sequence"/>
</dbReference>
<dbReference type="AlphaFoldDB" id="A0A5R9F112"/>
<feature type="transmembrane region" description="Helical" evidence="1">
    <location>
        <begin position="438"/>
        <end position="456"/>
    </location>
</feature>
<accession>A0A5R9F112</accession>
<dbReference type="OrthoDB" id="2444734at2"/>
<evidence type="ECO:0000313" key="2">
    <source>
        <dbReference type="EMBL" id="TLS36116.1"/>
    </source>
</evidence>
<feature type="transmembrane region" description="Helical" evidence="1">
    <location>
        <begin position="502"/>
        <end position="524"/>
    </location>
</feature>
<reference evidence="2 3" key="1">
    <citation type="submission" date="2019-04" db="EMBL/GenBank/DDBJ databases">
        <title>Bacillus caeni sp. nov., a bacterium isolated from mangrove sediment.</title>
        <authorList>
            <person name="Huang H."/>
            <person name="Mo K."/>
            <person name="Hu Y."/>
        </authorList>
    </citation>
    <scope>NUCLEOTIDE SEQUENCE [LARGE SCALE GENOMIC DNA]</scope>
    <source>
        <strain evidence="2 3">HB172195</strain>
    </source>
</reference>
<dbReference type="RefSeq" id="WP_138128038.1">
    <property type="nucleotide sequence ID" value="NZ_SWLG01000013.1"/>
</dbReference>
<protein>
    <submittedName>
        <fullName evidence="2">MFS transporter</fullName>
    </submittedName>
</protein>
<sequence length="526" mass="59691">MHKNQRLRIILSLVAIIAIFFGLLSLHFLKIERSLPSEGWSRAVDIPFEIDSKQEPYVLKNDGTFQLFSVNEGKVKQLTLNSELEKVKQSELPYHASEEYPLWTNGTDFLFINSNKKLVHAVGNEENILADGINGMTLKDDLVLYWKENKIFKVNLDQLSTVPVKEIDSPVKDIAIQNNSADSFLVISKPTNDFTVGMLYKEEKNTYTEKLQFKLKHIKAYEIFQRFQYAINDGKLMLAYEKAESKGNTFTPMYTEGTVDSFDGEVAPRSMKIYPQGSGLSFENAKHINFKVEEGTPKILFTAWNQISSFSEEFNIFQAKQNEEGKWIASRLSKTPKRSSEPFWLDDSNVVWFEANSGTTFETIDYKLMGTSTNPEVIETSTKMTMKDIKNALSTGLLGASMGLITLLIGFAWVTPAALFLLAMFMFNPTAIEQGKRWALYTAYGLFFITQLIFLQKQFNPAFYAFAPGYLTFAGSSFVIPIIVALLAYLIGKVVLRKEDRLMVLFSYTVAVDLLILALLVGPYRF</sequence>
<feature type="transmembrane region" description="Helical" evidence="1">
    <location>
        <begin position="7"/>
        <end position="29"/>
    </location>
</feature>
<keyword evidence="3" id="KW-1185">Reference proteome</keyword>